<reference evidence="2 3" key="1">
    <citation type="submission" date="2020-08" db="EMBL/GenBank/DDBJ databases">
        <title>Genomic Encyclopedia of Type Strains, Phase IV (KMG-IV): sequencing the most valuable type-strain genomes for metagenomic binning, comparative biology and taxonomic classification.</title>
        <authorList>
            <person name="Goeker M."/>
        </authorList>
    </citation>
    <scope>NUCLEOTIDE SEQUENCE [LARGE SCALE GENOMIC DNA]</scope>
    <source>
        <strain evidence="2 3">DSM 101791</strain>
    </source>
</reference>
<dbReference type="InterPro" id="IPR002347">
    <property type="entry name" value="SDR_fam"/>
</dbReference>
<dbReference type="EMBL" id="JACHFN010000007">
    <property type="protein sequence ID" value="MBB5234728.1"/>
    <property type="molecule type" value="Genomic_DNA"/>
</dbReference>
<evidence type="ECO:0000313" key="3">
    <source>
        <dbReference type="Proteomes" id="UP000525389"/>
    </source>
</evidence>
<feature type="region of interest" description="Disordered" evidence="1">
    <location>
        <begin position="76"/>
        <end position="104"/>
    </location>
</feature>
<dbReference type="Pfam" id="PF00106">
    <property type="entry name" value="adh_short"/>
    <property type="match status" value="1"/>
</dbReference>
<accession>A0A7W8GGD3</accession>
<dbReference type="PANTHER" id="PTHR43976:SF9">
    <property type="entry name" value="OXIDOREDUCTASE"/>
    <property type="match status" value="1"/>
</dbReference>
<sequence length="161" mass="16883">MDAALAQIVRDAGRLDVLIHNAGHMGSGPAEAFTPEQLAQVYGTHVLGTQRLNRAAPPLRRQGHGLVLWVGGFSTRGSTPSSAPRDRLLRSCGSRPSPSRSGVRSASLEGVWSFGSKAARAGRVGCRLPCCPAQAVTVPDSDVRGLLCPPARGSYVPSYTP</sequence>
<keyword evidence="3" id="KW-1185">Reference proteome</keyword>
<gene>
    <name evidence="2" type="ORF">HNQ09_002171</name>
</gene>
<dbReference type="InterPro" id="IPR036291">
    <property type="entry name" value="NAD(P)-bd_dom_sf"/>
</dbReference>
<proteinExistence type="predicted"/>
<organism evidence="2 3">
    <name type="scientific">Deinococcus budaensis</name>
    <dbReference type="NCBI Taxonomy" id="1665626"/>
    <lineage>
        <taxon>Bacteria</taxon>
        <taxon>Thermotogati</taxon>
        <taxon>Deinococcota</taxon>
        <taxon>Deinococci</taxon>
        <taxon>Deinococcales</taxon>
        <taxon>Deinococcaceae</taxon>
        <taxon>Deinococcus</taxon>
    </lineage>
</organism>
<dbReference type="Gene3D" id="3.40.50.720">
    <property type="entry name" value="NAD(P)-binding Rossmann-like Domain"/>
    <property type="match status" value="1"/>
</dbReference>
<comment type="caution">
    <text evidence="2">The sequence shown here is derived from an EMBL/GenBank/DDBJ whole genome shotgun (WGS) entry which is preliminary data.</text>
</comment>
<dbReference type="AlphaFoldDB" id="A0A7W8GGD3"/>
<dbReference type="InterPro" id="IPR051911">
    <property type="entry name" value="SDR_oxidoreductase"/>
</dbReference>
<protein>
    <submittedName>
        <fullName evidence="2">NAD(P)-dependent dehydrogenase (Short-subunit alcohol dehydrogenase family)</fullName>
    </submittedName>
</protein>
<feature type="compositionally biased region" description="Low complexity" evidence="1">
    <location>
        <begin position="90"/>
        <end position="104"/>
    </location>
</feature>
<evidence type="ECO:0000256" key="1">
    <source>
        <dbReference type="SAM" id="MobiDB-lite"/>
    </source>
</evidence>
<evidence type="ECO:0000313" key="2">
    <source>
        <dbReference type="EMBL" id="MBB5234728.1"/>
    </source>
</evidence>
<name>A0A7W8GGD3_9DEIO</name>
<dbReference type="PANTHER" id="PTHR43976">
    <property type="entry name" value="SHORT CHAIN DEHYDROGENASE"/>
    <property type="match status" value="1"/>
</dbReference>
<dbReference type="SUPFAM" id="SSF51735">
    <property type="entry name" value="NAD(P)-binding Rossmann-fold domains"/>
    <property type="match status" value="1"/>
</dbReference>
<dbReference type="Proteomes" id="UP000525389">
    <property type="component" value="Unassembled WGS sequence"/>
</dbReference>